<evidence type="ECO:0000313" key="2">
    <source>
        <dbReference type="EMBL" id="SDC11543.1"/>
    </source>
</evidence>
<proteinExistence type="predicted"/>
<name>A0A1G6IYS4_NIADE</name>
<reference evidence="3" key="1">
    <citation type="submission" date="2016-10" db="EMBL/GenBank/DDBJ databases">
        <authorList>
            <person name="Varghese N."/>
            <person name="Submissions S."/>
        </authorList>
    </citation>
    <scope>NUCLEOTIDE SEQUENCE [LARGE SCALE GENOMIC DNA]</scope>
    <source>
        <strain evidence="3">DSM 25811 / CCM 8410 / LMG 26954 / E90</strain>
    </source>
</reference>
<evidence type="ECO:0000259" key="1">
    <source>
        <dbReference type="Pfam" id="PF03544"/>
    </source>
</evidence>
<evidence type="ECO:0000313" key="3">
    <source>
        <dbReference type="Proteomes" id="UP000198757"/>
    </source>
</evidence>
<dbReference type="InterPro" id="IPR037682">
    <property type="entry name" value="TonB_C"/>
</dbReference>
<dbReference type="GO" id="GO:0055085">
    <property type="term" value="P:transmembrane transport"/>
    <property type="evidence" value="ECO:0007669"/>
    <property type="project" value="InterPro"/>
</dbReference>
<dbReference type="SUPFAM" id="SSF74653">
    <property type="entry name" value="TolA/TonB C-terminal domain"/>
    <property type="match status" value="1"/>
</dbReference>
<feature type="domain" description="TonB C-terminal" evidence="1">
    <location>
        <begin position="84"/>
        <end position="146"/>
    </location>
</feature>
<dbReference type="Gene3D" id="3.30.1150.10">
    <property type="match status" value="1"/>
</dbReference>
<organism evidence="2 3">
    <name type="scientific">Niabella drilacis (strain DSM 25811 / CCM 8410 / CCUG 62505 / LMG 26954 / E90)</name>
    <dbReference type="NCBI Taxonomy" id="1285928"/>
    <lineage>
        <taxon>Bacteria</taxon>
        <taxon>Pseudomonadati</taxon>
        <taxon>Bacteroidota</taxon>
        <taxon>Chitinophagia</taxon>
        <taxon>Chitinophagales</taxon>
        <taxon>Chitinophagaceae</taxon>
        <taxon>Niabella</taxon>
    </lineage>
</organism>
<dbReference type="OrthoDB" id="1522859at2"/>
<dbReference type="EMBL" id="FMZO01000001">
    <property type="protein sequence ID" value="SDC11543.1"/>
    <property type="molecule type" value="Genomic_DNA"/>
</dbReference>
<dbReference type="RefSeq" id="WP_090388304.1">
    <property type="nucleotide sequence ID" value="NZ_FMZO01000001.1"/>
</dbReference>
<dbReference type="Pfam" id="PF03544">
    <property type="entry name" value="TonB_C"/>
    <property type="match status" value="1"/>
</dbReference>
<keyword evidence="3" id="KW-1185">Reference proteome</keyword>
<dbReference type="Proteomes" id="UP000198757">
    <property type="component" value="Unassembled WGS sequence"/>
</dbReference>
<sequence>MKPPIRLILVLLLVTVSVRGFAISCQRQTACNQALRDTLPEAVLGNPDRDAEYPGGDDAWKRFMEAEVNGDIPIKAGAKPGSYTVCVQFVITPEGLIDQIKPLTRHGYGMEEELVRVIKRSVRWLPAIKKGTYEKAYRKQNITFEISETPKKKRARKRFIF</sequence>
<gene>
    <name evidence="2" type="ORF">SAMN04487894_101366</name>
</gene>
<accession>A0A1G6IYS4</accession>
<protein>
    <submittedName>
        <fullName evidence="2">Protein TonB</fullName>
    </submittedName>
</protein>
<dbReference type="STRING" id="1285928.SAMN04487894_101366"/>
<dbReference type="AlphaFoldDB" id="A0A1G6IYS4"/>